<evidence type="ECO:0000313" key="3">
    <source>
        <dbReference type="Proteomes" id="UP001596060"/>
    </source>
</evidence>
<dbReference type="RefSeq" id="WP_377817895.1">
    <property type="nucleotide sequence ID" value="NZ_JBHSLU010000113.1"/>
</dbReference>
<evidence type="ECO:0000256" key="1">
    <source>
        <dbReference type="SAM" id="SignalP"/>
    </source>
</evidence>
<comment type="caution">
    <text evidence="2">The sequence shown here is derived from an EMBL/GenBank/DDBJ whole genome shotgun (WGS) entry which is preliminary data.</text>
</comment>
<dbReference type="Proteomes" id="UP001596060">
    <property type="component" value="Unassembled WGS sequence"/>
</dbReference>
<accession>A0ABW0P962</accession>
<sequence length="112" mass="12548">MFRAIVVAAAVFAAQAVTSAHAQSDYPFKLHNRSQGWTITGFQTFMNGNWSTNWLSAPVPAGQAVDMDWKSNAGSCTVRFRVQWAGYDPTEHRADFCKLKNLYMLNEGIRTD</sequence>
<reference evidence="3" key="1">
    <citation type="journal article" date="2019" name="Int. J. Syst. Evol. Microbiol.">
        <title>The Global Catalogue of Microorganisms (GCM) 10K type strain sequencing project: providing services to taxonomists for standard genome sequencing and annotation.</title>
        <authorList>
            <consortium name="The Broad Institute Genomics Platform"/>
            <consortium name="The Broad Institute Genome Sequencing Center for Infectious Disease"/>
            <person name="Wu L."/>
            <person name="Ma J."/>
        </authorList>
    </citation>
    <scope>NUCLEOTIDE SEQUENCE [LARGE SCALE GENOMIC DNA]</scope>
    <source>
        <strain evidence="3">CCUG 43117</strain>
    </source>
</reference>
<keyword evidence="3" id="KW-1185">Reference proteome</keyword>
<feature type="chain" id="PRO_5045142207" description="Beta/gamma crystallin 'Greek key' domain-containing protein" evidence="1">
    <location>
        <begin position="23"/>
        <end position="112"/>
    </location>
</feature>
<evidence type="ECO:0000313" key="2">
    <source>
        <dbReference type="EMBL" id="MFC5508723.1"/>
    </source>
</evidence>
<dbReference type="EMBL" id="JBHSLU010000113">
    <property type="protein sequence ID" value="MFC5508723.1"/>
    <property type="molecule type" value="Genomic_DNA"/>
</dbReference>
<evidence type="ECO:0008006" key="4">
    <source>
        <dbReference type="Google" id="ProtNLM"/>
    </source>
</evidence>
<keyword evidence="1" id="KW-0732">Signal</keyword>
<feature type="signal peptide" evidence="1">
    <location>
        <begin position="1"/>
        <end position="22"/>
    </location>
</feature>
<proteinExistence type="predicted"/>
<protein>
    <recommendedName>
        <fullName evidence="4">Beta/gamma crystallin 'Greek key' domain-containing protein</fullName>
    </recommendedName>
</protein>
<organism evidence="2 3">
    <name type="scientific">Bosea massiliensis</name>
    <dbReference type="NCBI Taxonomy" id="151419"/>
    <lineage>
        <taxon>Bacteria</taxon>
        <taxon>Pseudomonadati</taxon>
        <taxon>Pseudomonadota</taxon>
        <taxon>Alphaproteobacteria</taxon>
        <taxon>Hyphomicrobiales</taxon>
        <taxon>Boseaceae</taxon>
        <taxon>Bosea</taxon>
    </lineage>
</organism>
<name>A0ABW0P962_9HYPH</name>
<gene>
    <name evidence="2" type="ORF">ACFPN9_26155</name>
</gene>